<dbReference type="Gene3D" id="2.40.50.100">
    <property type="match status" value="1"/>
</dbReference>
<proteinExistence type="inferred from homology"/>
<dbReference type="GO" id="GO:0015679">
    <property type="term" value="P:plasma membrane copper ion transport"/>
    <property type="evidence" value="ECO:0007669"/>
    <property type="project" value="TreeGrafter"/>
</dbReference>
<feature type="signal peptide" evidence="3">
    <location>
        <begin position="1"/>
        <end position="23"/>
    </location>
</feature>
<dbReference type="Pfam" id="PF25919">
    <property type="entry name" value="BSH_CusB"/>
    <property type="match status" value="1"/>
</dbReference>
<name>A0A6N8IY70_9BURK</name>
<evidence type="ECO:0000313" key="9">
    <source>
        <dbReference type="EMBL" id="MVQ31971.1"/>
    </source>
</evidence>
<dbReference type="InterPro" id="IPR045800">
    <property type="entry name" value="HMBD"/>
</dbReference>
<dbReference type="NCBIfam" id="TIGR01730">
    <property type="entry name" value="RND_mfp"/>
    <property type="match status" value="1"/>
</dbReference>
<feature type="domain" description="CusB-like beta-barrel" evidence="7">
    <location>
        <begin position="249"/>
        <end position="325"/>
    </location>
</feature>
<dbReference type="InterPro" id="IPR058649">
    <property type="entry name" value="CzcB_C"/>
</dbReference>
<dbReference type="AlphaFoldDB" id="A0A6N8IY70"/>
<dbReference type="InterPro" id="IPR058791">
    <property type="entry name" value="3HB_CusB"/>
</dbReference>
<comment type="similarity">
    <text evidence="1">Belongs to the membrane fusion protein (MFP) (TC 8.A.1) family.</text>
</comment>
<dbReference type="Gene3D" id="2.40.50.320">
    <property type="entry name" value="Copper binding periplasmic protein CusF"/>
    <property type="match status" value="1"/>
</dbReference>
<comment type="caution">
    <text evidence="9">The sequence shown here is derived from an EMBL/GenBank/DDBJ whole genome shotgun (WGS) entry which is preliminary data.</text>
</comment>
<dbReference type="Pfam" id="PF25869">
    <property type="entry name" value="3HB_CusB"/>
    <property type="match status" value="1"/>
</dbReference>
<sequence length="506" mass="52919">MKRTHIAAAAVAAAALAAGGFFAGRHVGTTGQTQATGAPAAGQQGERKVLYWHDPMVPGPRFDKPGKSPFMDMQLVPVYADEQNDTAVKVSPGVQQNLGIRTATVTRTRAASSFDAVGTVQFDERLTEAVQTRVDGYVERLLVRAPMESVRRGQPLATIYAPGWLGPQNEYLALKRAGVADDLLAAARDRMRAMSIPDALLRQSEQAGTAQARFTVTAPVSGVVAELGVRDGVAVNPGMTLFRIAGLERVWAVAEVPEGQAVHLQRGQKVKAALQADASQAFEGELKEILPQVSASTRTVQARFQVANKAGRLTPGMLLRLQVAGPVRSRLVVPAEAVIRTGTRAVAIVRNANGTFEPREVGLGADLGDQLEVVQGLGEGDQVVASGQFLVDSEARLKSVLGGMAAAGQAVPAAGAPASQAQAQAPAAPGTFSAQGTVESVDPDGITISHGPVPELKWPAMTMGFSKPGPKAFPGLKAGDSIRFEFRKGGPMGWELVTVQPTGAGK</sequence>
<dbReference type="Pfam" id="PF25975">
    <property type="entry name" value="CzcB_C"/>
    <property type="match status" value="1"/>
</dbReference>
<keyword evidence="2" id="KW-0813">Transport</keyword>
<dbReference type="EMBL" id="WSEL01000009">
    <property type="protein sequence ID" value="MVQ31971.1"/>
    <property type="molecule type" value="Genomic_DNA"/>
</dbReference>
<dbReference type="InterPro" id="IPR051909">
    <property type="entry name" value="MFP_Cation_Efflux"/>
</dbReference>
<evidence type="ECO:0000259" key="8">
    <source>
        <dbReference type="Pfam" id="PF25975"/>
    </source>
</evidence>
<dbReference type="GO" id="GO:0060003">
    <property type="term" value="P:copper ion export"/>
    <property type="evidence" value="ECO:0007669"/>
    <property type="project" value="TreeGrafter"/>
</dbReference>
<dbReference type="Gene3D" id="2.40.420.20">
    <property type="match status" value="1"/>
</dbReference>
<dbReference type="Pfam" id="PF25954">
    <property type="entry name" value="Beta-barrel_RND_2"/>
    <property type="match status" value="1"/>
</dbReference>
<feature type="domain" description="Heavy metal binding" evidence="4">
    <location>
        <begin position="51"/>
        <end position="78"/>
    </location>
</feature>
<dbReference type="GO" id="GO:0046914">
    <property type="term" value="F:transition metal ion binding"/>
    <property type="evidence" value="ECO:0007669"/>
    <property type="project" value="TreeGrafter"/>
</dbReference>
<evidence type="ECO:0000256" key="1">
    <source>
        <dbReference type="ARBA" id="ARBA00009477"/>
    </source>
</evidence>
<dbReference type="Proteomes" id="UP000469385">
    <property type="component" value="Unassembled WGS sequence"/>
</dbReference>
<dbReference type="GO" id="GO:0016020">
    <property type="term" value="C:membrane"/>
    <property type="evidence" value="ECO:0007669"/>
    <property type="project" value="InterPro"/>
</dbReference>
<dbReference type="Pfam" id="PF11604">
    <property type="entry name" value="CusF_Ec"/>
    <property type="match status" value="1"/>
</dbReference>
<dbReference type="SUPFAM" id="SSF111369">
    <property type="entry name" value="HlyD-like secretion proteins"/>
    <property type="match status" value="1"/>
</dbReference>
<dbReference type="InterPro" id="IPR021647">
    <property type="entry name" value="CusF_Ec"/>
</dbReference>
<evidence type="ECO:0000256" key="2">
    <source>
        <dbReference type="ARBA" id="ARBA00022448"/>
    </source>
</evidence>
<evidence type="ECO:0000259" key="5">
    <source>
        <dbReference type="Pfam" id="PF25869"/>
    </source>
</evidence>
<gene>
    <name evidence="9" type="ORF">GON04_21105</name>
</gene>
<dbReference type="PANTHER" id="PTHR30097">
    <property type="entry name" value="CATION EFFLUX SYSTEM PROTEIN CUSB"/>
    <property type="match status" value="1"/>
</dbReference>
<evidence type="ECO:0000259" key="6">
    <source>
        <dbReference type="Pfam" id="PF25919"/>
    </source>
</evidence>
<dbReference type="PANTHER" id="PTHR30097:SF15">
    <property type="entry name" value="CATION EFFLUX SYSTEM PROTEIN CUSB"/>
    <property type="match status" value="1"/>
</dbReference>
<feature type="domain" description="CusB-like three alpha-helical bundle" evidence="5">
    <location>
        <begin position="164"/>
        <end position="212"/>
    </location>
</feature>
<dbReference type="GO" id="GO:0022857">
    <property type="term" value="F:transmembrane transporter activity"/>
    <property type="evidence" value="ECO:0007669"/>
    <property type="project" value="InterPro"/>
</dbReference>
<dbReference type="GO" id="GO:0030288">
    <property type="term" value="C:outer membrane-bounded periplasmic space"/>
    <property type="evidence" value="ECO:0007669"/>
    <property type="project" value="TreeGrafter"/>
</dbReference>
<evidence type="ECO:0000259" key="4">
    <source>
        <dbReference type="Pfam" id="PF19335"/>
    </source>
</evidence>
<feature type="domain" description="CusB-like barrel-sandwich hybrid" evidence="6">
    <location>
        <begin position="128"/>
        <end position="245"/>
    </location>
</feature>
<feature type="domain" description="CzcB-like C-terminal circularly permuted SH3-like" evidence="8">
    <location>
        <begin position="332"/>
        <end position="391"/>
    </location>
</feature>
<keyword evidence="3" id="KW-0732">Signal</keyword>
<protein>
    <submittedName>
        <fullName evidence="9">Efflux RND transporter periplasmic adaptor subunit</fullName>
    </submittedName>
</protein>
<dbReference type="Gene3D" id="6.10.140.730">
    <property type="match status" value="1"/>
</dbReference>
<dbReference type="InterPro" id="IPR042230">
    <property type="entry name" value="CusF_sf"/>
</dbReference>
<dbReference type="Gene3D" id="2.40.30.170">
    <property type="match status" value="1"/>
</dbReference>
<dbReference type="RefSeq" id="WP_157399970.1">
    <property type="nucleotide sequence ID" value="NZ_WSEL01000009.1"/>
</dbReference>
<reference evidence="9 10" key="1">
    <citation type="submission" date="2019-12" db="EMBL/GenBank/DDBJ databases">
        <authorList>
            <person name="Huq M.A."/>
        </authorList>
    </citation>
    <scope>NUCLEOTIDE SEQUENCE [LARGE SCALE GENOMIC DNA]</scope>
    <source>
        <strain evidence="9 10">MAH-25</strain>
    </source>
</reference>
<dbReference type="InterPro" id="IPR006143">
    <property type="entry name" value="RND_pump_MFP"/>
</dbReference>
<accession>A0A6N8IY70</accession>
<evidence type="ECO:0000259" key="7">
    <source>
        <dbReference type="Pfam" id="PF25954"/>
    </source>
</evidence>
<keyword evidence="10" id="KW-1185">Reference proteome</keyword>
<feature type="chain" id="PRO_5026965418" evidence="3">
    <location>
        <begin position="24"/>
        <end position="506"/>
    </location>
</feature>
<evidence type="ECO:0000256" key="3">
    <source>
        <dbReference type="SAM" id="SignalP"/>
    </source>
</evidence>
<dbReference type="FunFam" id="2.40.30.170:FF:000010">
    <property type="entry name" value="Efflux RND transporter periplasmic adaptor subunit"/>
    <property type="match status" value="1"/>
</dbReference>
<organism evidence="9 10">
    <name type="scientific">Ramlibacter pinisoli</name>
    <dbReference type="NCBI Taxonomy" id="2682844"/>
    <lineage>
        <taxon>Bacteria</taxon>
        <taxon>Pseudomonadati</taxon>
        <taxon>Pseudomonadota</taxon>
        <taxon>Betaproteobacteria</taxon>
        <taxon>Burkholderiales</taxon>
        <taxon>Comamonadaceae</taxon>
        <taxon>Ramlibacter</taxon>
    </lineage>
</organism>
<dbReference type="Pfam" id="PF19335">
    <property type="entry name" value="HMBD"/>
    <property type="match status" value="1"/>
</dbReference>
<dbReference type="InterPro" id="IPR058792">
    <property type="entry name" value="Beta-barrel_RND_2"/>
</dbReference>
<evidence type="ECO:0000313" key="10">
    <source>
        <dbReference type="Proteomes" id="UP000469385"/>
    </source>
</evidence>
<dbReference type="InterPro" id="IPR058790">
    <property type="entry name" value="BSH_CusB"/>
</dbReference>